<dbReference type="Gene3D" id="3.40.50.720">
    <property type="entry name" value="NAD(P)-binding Rossmann-like Domain"/>
    <property type="match status" value="1"/>
</dbReference>
<dbReference type="InterPro" id="IPR013118">
    <property type="entry name" value="Mannitol_DH_C"/>
</dbReference>
<accession>A0A419SCP9</accession>
<keyword evidence="1" id="KW-0560">Oxidoreductase</keyword>
<dbReference type="InterPro" id="IPR008927">
    <property type="entry name" value="6-PGluconate_DH-like_C_sf"/>
</dbReference>
<dbReference type="NCBIfam" id="NF002969">
    <property type="entry name" value="PRK03643.1"/>
    <property type="match status" value="1"/>
</dbReference>
<evidence type="ECO:0000256" key="2">
    <source>
        <dbReference type="ARBA" id="ARBA00023027"/>
    </source>
</evidence>
<comment type="caution">
    <text evidence="5">The sequence shown here is derived from an EMBL/GenBank/DDBJ whole genome shotgun (WGS) entry which is preliminary data.</text>
</comment>
<sequence length="504" mass="55565">MNLNKEKISALAQSKVTLPQSNIFELPEKVLQFGTGVLLRGLPNYFIDKANREGIFNGRVVVVKSTDHGSTKDFDEQDSLYTLSIKGIENGQAVDETIVSSAISRVLTAGSQWAEILKVAENPALSVVISNTTEVGITLTDDDINANPPASFPGKLLAVLHHRFKTFNGAADKGLVIVPTELIVDNGTKLTEVLLALAKQNNLSAEFVNWFKANCQVCNSLVDCIVPGKPAKEELEELQNELGYKDGLLIMSEVYRLWAIQGDEKTKEALSFAQCNKGVVITPDIDLHRELKLRLLNGTHTLSCGLAYLAGCDTVKSAMDDKAVEAYIDNLMRDEIAPAIPYNVTQEQTNEFANNVLDRFRNPYIFHQWLSITANYSSKLKMRVLPVLLNYAEKFNEVPELIALGFAAYIRFMKPASREGEKVYGEANGQKYLINDTLAAYVADIWDAEADNIVEAILADEKLWGTSLVKIPNFATSVASYLPAMENPKSIKEAIAKQARSLVS</sequence>
<dbReference type="InterPro" id="IPR013328">
    <property type="entry name" value="6PGD_dom2"/>
</dbReference>
<dbReference type="RefSeq" id="WP_120180312.1">
    <property type="nucleotide sequence ID" value="NZ_CBINCU010000001.1"/>
</dbReference>
<dbReference type="InterPro" id="IPR036291">
    <property type="entry name" value="NAD(P)-bd_dom_sf"/>
</dbReference>
<feature type="domain" description="Mannitol dehydrogenase N-terminal" evidence="3">
    <location>
        <begin position="29"/>
        <end position="265"/>
    </location>
</feature>
<dbReference type="SUPFAM" id="SSF51735">
    <property type="entry name" value="NAD(P)-binding Rossmann-fold domains"/>
    <property type="match status" value="1"/>
</dbReference>
<name>A0A419SCP9_9SPHI</name>
<feature type="domain" description="Mannitol dehydrogenase C-terminal" evidence="4">
    <location>
        <begin position="284"/>
        <end position="482"/>
    </location>
</feature>
<dbReference type="PANTHER" id="PTHR30524">
    <property type="entry name" value="MANNITOL-1-PHOSPHATE 5-DEHYDROGENASE"/>
    <property type="match status" value="1"/>
</dbReference>
<dbReference type="SUPFAM" id="SSF48179">
    <property type="entry name" value="6-phosphogluconate dehydrogenase C-terminal domain-like"/>
    <property type="match status" value="1"/>
</dbReference>
<keyword evidence="2" id="KW-0520">NAD</keyword>
<protein>
    <submittedName>
        <fullName evidence="5">Altronate oxidoreductase</fullName>
    </submittedName>
</protein>
<gene>
    <name evidence="5" type="ORF">BCY91_01910</name>
</gene>
<evidence type="ECO:0000256" key="1">
    <source>
        <dbReference type="ARBA" id="ARBA00023002"/>
    </source>
</evidence>
<evidence type="ECO:0000313" key="5">
    <source>
        <dbReference type="EMBL" id="RKD20396.1"/>
    </source>
</evidence>
<dbReference type="Gene3D" id="1.10.1040.10">
    <property type="entry name" value="N-(1-d-carboxylethyl)-l-norvaline Dehydrogenase, domain 2"/>
    <property type="match status" value="1"/>
</dbReference>
<organism evidence="5 6">
    <name type="scientific">Pelobium manganitolerans</name>
    <dbReference type="NCBI Taxonomy" id="1842495"/>
    <lineage>
        <taxon>Bacteria</taxon>
        <taxon>Pseudomonadati</taxon>
        <taxon>Bacteroidota</taxon>
        <taxon>Sphingobacteriia</taxon>
        <taxon>Sphingobacteriales</taxon>
        <taxon>Sphingobacteriaceae</taxon>
        <taxon>Pelobium</taxon>
    </lineage>
</organism>
<dbReference type="InterPro" id="IPR013131">
    <property type="entry name" value="Mannitol_DH_N"/>
</dbReference>
<dbReference type="GO" id="GO:0019592">
    <property type="term" value="P:mannitol catabolic process"/>
    <property type="evidence" value="ECO:0007669"/>
    <property type="project" value="TreeGrafter"/>
</dbReference>
<dbReference type="EMBL" id="MBTA01000001">
    <property type="protein sequence ID" value="RKD20396.1"/>
    <property type="molecule type" value="Genomic_DNA"/>
</dbReference>
<proteinExistence type="predicted"/>
<evidence type="ECO:0000259" key="4">
    <source>
        <dbReference type="Pfam" id="PF08125"/>
    </source>
</evidence>
<evidence type="ECO:0000313" key="6">
    <source>
        <dbReference type="Proteomes" id="UP000283433"/>
    </source>
</evidence>
<reference evidence="5 6" key="1">
    <citation type="submission" date="2016-07" db="EMBL/GenBank/DDBJ databases">
        <title>Genome of Pelobium manganitolerans.</title>
        <authorList>
            <person name="Wu S."/>
            <person name="Wang G."/>
        </authorList>
    </citation>
    <scope>NUCLEOTIDE SEQUENCE [LARGE SCALE GENOMIC DNA]</scope>
    <source>
        <strain evidence="5 6">YS-25</strain>
    </source>
</reference>
<keyword evidence="6" id="KW-1185">Reference proteome</keyword>
<dbReference type="Proteomes" id="UP000283433">
    <property type="component" value="Unassembled WGS sequence"/>
</dbReference>
<dbReference type="AlphaFoldDB" id="A0A419SCP9"/>
<dbReference type="Pfam" id="PF01232">
    <property type="entry name" value="Mannitol_dh"/>
    <property type="match status" value="1"/>
</dbReference>
<dbReference type="Pfam" id="PF08125">
    <property type="entry name" value="Mannitol_dh_C"/>
    <property type="match status" value="1"/>
</dbReference>
<evidence type="ECO:0000259" key="3">
    <source>
        <dbReference type="Pfam" id="PF01232"/>
    </source>
</evidence>
<dbReference type="OrthoDB" id="9768714at2"/>
<dbReference type="GO" id="GO:0008926">
    <property type="term" value="F:mannitol-1-phosphate 5-dehydrogenase activity"/>
    <property type="evidence" value="ECO:0007669"/>
    <property type="project" value="TreeGrafter"/>
</dbReference>
<dbReference type="PANTHER" id="PTHR30524:SF0">
    <property type="entry name" value="ALTRONATE OXIDOREDUCTASE-RELATED"/>
    <property type="match status" value="1"/>
</dbReference>
<dbReference type="GO" id="GO:0005829">
    <property type="term" value="C:cytosol"/>
    <property type="evidence" value="ECO:0007669"/>
    <property type="project" value="TreeGrafter"/>
</dbReference>